<sequence>MARYVEQLATPNHTEEVKLVVLSFSRSATLGVYNACNLLGYRSYHTLEAFKNGVHDMKILNEALESGLYENKGMPFTKTEFDKWFANYNVLENFPTDVITEMPCYMAPQFLAAYPDAQYLLVERNPDDLVKSWKATTFRFADALDRFPMSLLKHFDPMLSEIDRFCKAILPAVTYGKGTTPEGELALRDYYVNYLTKVKCLVPPNKLHVVRLEDGLDWEHLCPLLGEEIPILPWPIKHSPAEFKVVMGAPLAPGARRAMIRVTSLALALVGTVAWWTWW</sequence>
<dbReference type="Pfam" id="PF17784">
    <property type="entry name" value="Sulfotransfer_4"/>
    <property type="match status" value="1"/>
</dbReference>
<accession>A0ABR2V5Z9</accession>
<dbReference type="PANTHER" id="PTHR36978:SF4">
    <property type="entry name" value="P-LOOP CONTAINING NUCLEOSIDE TRIPHOSPHATE HYDROLASE PROTEIN"/>
    <property type="match status" value="1"/>
</dbReference>
<reference evidence="1 2" key="1">
    <citation type="journal article" date="2024" name="J. Plant Pathol.">
        <title>Sequence and assembly of the genome of Seiridium unicorne, isolate CBS 538.82, causal agent of cypress canker disease.</title>
        <authorList>
            <person name="Scali E."/>
            <person name="Rocca G.D."/>
            <person name="Danti R."/>
            <person name="Garbelotto M."/>
            <person name="Barberini S."/>
            <person name="Baroncelli R."/>
            <person name="Emiliani G."/>
        </authorList>
    </citation>
    <scope>NUCLEOTIDE SEQUENCE [LARGE SCALE GENOMIC DNA]</scope>
    <source>
        <strain evidence="1 2">BM-138-508</strain>
    </source>
</reference>
<evidence type="ECO:0000313" key="1">
    <source>
        <dbReference type="EMBL" id="KAK9422332.1"/>
    </source>
</evidence>
<name>A0ABR2V5Z9_9PEZI</name>
<protein>
    <submittedName>
        <fullName evidence="1">P-loop containing nucleoside triphosphate hydrolase protein</fullName>
    </submittedName>
</protein>
<organism evidence="1 2">
    <name type="scientific">Seiridium unicorne</name>
    <dbReference type="NCBI Taxonomy" id="138068"/>
    <lineage>
        <taxon>Eukaryota</taxon>
        <taxon>Fungi</taxon>
        <taxon>Dikarya</taxon>
        <taxon>Ascomycota</taxon>
        <taxon>Pezizomycotina</taxon>
        <taxon>Sordariomycetes</taxon>
        <taxon>Xylariomycetidae</taxon>
        <taxon>Amphisphaeriales</taxon>
        <taxon>Sporocadaceae</taxon>
        <taxon>Seiridium</taxon>
    </lineage>
</organism>
<proteinExistence type="predicted"/>
<dbReference type="GO" id="GO:0016787">
    <property type="term" value="F:hydrolase activity"/>
    <property type="evidence" value="ECO:0007669"/>
    <property type="project" value="UniProtKB-KW"/>
</dbReference>
<keyword evidence="1" id="KW-0378">Hydrolase</keyword>
<evidence type="ECO:0000313" key="2">
    <source>
        <dbReference type="Proteomes" id="UP001408356"/>
    </source>
</evidence>
<dbReference type="PANTHER" id="PTHR36978">
    <property type="entry name" value="P-LOOP CONTAINING NUCLEOTIDE TRIPHOSPHATE HYDROLASE"/>
    <property type="match status" value="1"/>
</dbReference>
<dbReference type="EMBL" id="JARVKF010000124">
    <property type="protein sequence ID" value="KAK9422332.1"/>
    <property type="molecule type" value="Genomic_DNA"/>
</dbReference>
<gene>
    <name evidence="1" type="ORF">SUNI508_05011</name>
</gene>
<comment type="caution">
    <text evidence="1">The sequence shown here is derived from an EMBL/GenBank/DDBJ whole genome shotgun (WGS) entry which is preliminary data.</text>
</comment>
<dbReference type="InterPro" id="IPR040632">
    <property type="entry name" value="Sulfotransfer_4"/>
</dbReference>
<dbReference type="InterPro" id="IPR027417">
    <property type="entry name" value="P-loop_NTPase"/>
</dbReference>
<dbReference type="Proteomes" id="UP001408356">
    <property type="component" value="Unassembled WGS sequence"/>
</dbReference>
<keyword evidence="2" id="KW-1185">Reference proteome</keyword>
<dbReference type="SUPFAM" id="SSF52540">
    <property type="entry name" value="P-loop containing nucleoside triphosphate hydrolases"/>
    <property type="match status" value="1"/>
</dbReference>
<dbReference type="Gene3D" id="3.40.50.300">
    <property type="entry name" value="P-loop containing nucleotide triphosphate hydrolases"/>
    <property type="match status" value="1"/>
</dbReference>